<dbReference type="GO" id="GO:0016746">
    <property type="term" value="F:acyltransferase activity"/>
    <property type="evidence" value="ECO:0007669"/>
    <property type="project" value="UniProtKB-KW"/>
</dbReference>
<dbReference type="Pfam" id="PF13302">
    <property type="entry name" value="Acetyltransf_3"/>
    <property type="match status" value="2"/>
</dbReference>
<accession>A0ABV5IGT9</accession>
<keyword evidence="3" id="KW-1185">Reference proteome</keyword>
<proteinExistence type="predicted"/>
<evidence type="ECO:0000313" key="3">
    <source>
        <dbReference type="Proteomes" id="UP001589647"/>
    </source>
</evidence>
<dbReference type="RefSeq" id="WP_189649344.1">
    <property type="nucleotide sequence ID" value="NZ_BMRC01000009.1"/>
</dbReference>
<dbReference type="InterPro" id="IPR051908">
    <property type="entry name" value="Ribosomal_N-acetyltransferase"/>
</dbReference>
<reference evidence="2 3" key="1">
    <citation type="submission" date="2024-09" db="EMBL/GenBank/DDBJ databases">
        <authorList>
            <person name="Sun Q."/>
            <person name="Mori K."/>
        </authorList>
    </citation>
    <scope>NUCLEOTIDE SEQUENCE [LARGE SCALE GENOMIC DNA]</scope>
    <source>
        <strain evidence="2 3">CCM 3426</strain>
    </source>
</reference>
<gene>
    <name evidence="2" type="ORF">ACFFV7_20455</name>
</gene>
<comment type="caution">
    <text evidence="2">The sequence shown here is derived from an EMBL/GenBank/DDBJ whole genome shotgun (WGS) entry which is preliminary data.</text>
</comment>
<feature type="domain" description="N-acetyltransferase" evidence="1">
    <location>
        <begin position="195"/>
        <end position="356"/>
    </location>
</feature>
<protein>
    <submittedName>
        <fullName evidence="2">GNAT family N-acetyltransferase</fullName>
        <ecNumber evidence="2">2.3.-.-</ecNumber>
    </submittedName>
</protein>
<keyword evidence="2" id="KW-0808">Transferase</keyword>
<dbReference type="PROSITE" id="PS51186">
    <property type="entry name" value="GNAT"/>
    <property type="match status" value="2"/>
</dbReference>
<sequence length="359" mass="39006">MFDPDARIAAGRLTLRPFGPHDADRVRSVVESGNRFLPPGAPVHASGVGQWLSHGVHELYRSQQGLHLAMTDAGDRIVGAISLFRTSWNAGTTEVGYGVHPAYRGRGYATEAVRALTAWVFATTGLRRIDLTANLDNPASLRVAFKAGFTWEGVLRAAVLEEDGPHDLVVLGLLREDSGEPAPALPRTELRTPRLLLRPPAPADVPDLAATGADPLTQARTGVPRDYTENDARAFIDISERMRMRGAGIAFAAEEFTTTRFVANVDLRDLDWRNRTAEVGYMTAPWARGQGYAGEAVTAIARWLFERQGFRRLQLRAAVSNPASQRVAEKAGFTREGVARAVLGGEDLVVYSLIASDLA</sequence>
<feature type="domain" description="N-acetyltransferase" evidence="1">
    <location>
        <begin position="13"/>
        <end position="176"/>
    </location>
</feature>
<dbReference type="SUPFAM" id="SSF55729">
    <property type="entry name" value="Acyl-CoA N-acyltransferases (Nat)"/>
    <property type="match status" value="2"/>
</dbReference>
<evidence type="ECO:0000259" key="1">
    <source>
        <dbReference type="PROSITE" id="PS51186"/>
    </source>
</evidence>
<keyword evidence="2" id="KW-0012">Acyltransferase</keyword>
<dbReference type="Proteomes" id="UP001589647">
    <property type="component" value="Unassembled WGS sequence"/>
</dbReference>
<name>A0ABV5IGT9_9ACTN</name>
<dbReference type="PANTHER" id="PTHR43441">
    <property type="entry name" value="RIBOSOMAL-PROTEIN-SERINE ACETYLTRANSFERASE"/>
    <property type="match status" value="1"/>
</dbReference>
<evidence type="ECO:0000313" key="2">
    <source>
        <dbReference type="EMBL" id="MFB9203572.1"/>
    </source>
</evidence>
<dbReference type="PANTHER" id="PTHR43441:SF10">
    <property type="entry name" value="ACETYLTRANSFERASE"/>
    <property type="match status" value="1"/>
</dbReference>
<organism evidence="2 3">
    <name type="scientific">Nonomuraea spiralis</name>
    <dbReference type="NCBI Taxonomy" id="46182"/>
    <lineage>
        <taxon>Bacteria</taxon>
        <taxon>Bacillati</taxon>
        <taxon>Actinomycetota</taxon>
        <taxon>Actinomycetes</taxon>
        <taxon>Streptosporangiales</taxon>
        <taxon>Streptosporangiaceae</taxon>
        <taxon>Nonomuraea</taxon>
    </lineage>
</organism>
<dbReference type="EC" id="2.3.-.-" evidence="2"/>
<dbReference type="InterPro" id="IPR000182">
    <property type="entry name" value="GNAT_dom"/>
</dbReference>
<dbReference type="CDD" id="cd04301">
    <property type="entry name" value="NAT_SF"/>
    <property type="match status" value="1"/>
</dbReference>
<dbReference type="Gene3D" id="3.40.630.30">
    <property type="match status" value="2"/>
</dbReference>
<dbReference type="EMBL" id="JBHMEI010000015">
    <property type="protein sequence ID" value="MFB9203572.1"/>
    <property type="molecule type" value="Genomic_DNA"/>
</dbReference>
<dbReference type="InterPro" id="IPR016181">
    <property type="entry name" value="Acyl_CoA_acyltransferase"/>
</dbReference>